<proteinExistence type="predicted"/>
<dbReference type="InterPro" id="IPR036388">
    <property type="entry name" value="WH-like_DNA-bd_sf"/>
</dbReference>
<evidence type="ECO:0000313" key="3">
    <source>
        <dbReference type="Proteomes" id="UP000824128"/>
    </source>
</evidence>
<organism evidence="2 3">
    <name type="scientific">Candidatus Aphodomorpha intestinavium</name>
    <dbReference type="NCBI Taxonomy" id="2840672"/>
    <lineage>
        <taxon>Bacteria</taxon>
        <taxon>Bacillati</taxon>
        <taxon>Bacillota</taxon>
        <taxon>Clostridia</taxon>
        <taxon>Eubacteriales</taxon>
        <taxon>Candidatus Aphodomorpha</taxon>
    </lineage>
</organism>
<dbReference type="InterPro" id="IPR016032">
    <property type="entry name" value="Sig_transdc_resp-reg_C-effctor"/>
</dbReference>
<accession>A0A9D1N3Z8</accession>
<dbReference type="InterPro" id="IPR011006">
    <property type="entry name" value="CheY-like_superfamily"/>
</dbReference>
<dbReference type="GO" id="GO:0003743">
    <property type="term" value="F:translation initiation factor activity"/>
    <property type="evidence" value="ECO:0007669"/>
    <property type="project" value="UniProtKB-KW"/>
</dbReference>
<dbReference type="Gene3D" id="1.10.10.10">
    <property type="entry name" value="Winged helix-like DNA-binding domain superfamily/Winged helix DNA-binding domain"/>
    <property type="match status" value="1"/>
</dbReference>
<dbReference type="AlphaFoldDB" id="A0A9D1N3Z8"/>
<dbReference type="GO" id="GO:0005737">
    <property type="term" value="C:cytoplasm"/>
    <property type="evidence" value="ECO:0007669"/>
    <property type="project" value="InterPro"/>
</dbReference>
<feature type="domain" description="Sporulation initiation factor Spo0A C-terminal" evidence="1">
    <location>
        <begin position="149"/>
        <end position="248"/>
    </location>
</feature>
<protein>
    <submittedName>
        <fullName evidence="2">Sporulation initiation factor Spo0A C-terminal domain-containing protein</fullName>
    </submittedName>
</protein>
<dbReference type="InterPro" id="IPR014879">
    <property type="entry name" value="Spo0A_C"/>
</dbReference>
<evidence type="ECO:0000313" key="2">
    <source>
        <dbReference type="EMBL" id="HIU94339.1"/>
    </source>
</evidence>
<reference evidence="2" key="2">
    <citation type="journal article" date="2021" name="PeerJ">
        <title>Extensive microbial diversity within the chicken gut microbiome revealed by metagenomics and culture.</title>
        <authorList>
            <person name="Gilroy R."/>
            <person name="Ravi A."/>
            <person name="Getino M."/>
            <person name="Pursley I."/>
            <person name="Horton D.L."/>
            <person name="Alikhan N.F."/>
            <person name="Baker D."/>
            <person name="Gharbi K."/>
            <person name="Hall N."/>
            <person name="Watson M."/>
            <person name="Adriaenssens E.M."/>
            <person name="Foster-Nyarko E."/>
            <person name="Jarju S."/>
            <person name="Secka A."/>
            <person name="Antonio M."/>
            <person name="Oren A."/>
            <person name="Chaudhuri R.R."/>
            <person name="La Ragione R."/>
            <person name="Hildebrand F."/>
            <person name="Pallen M.J."/>
        </authorList>
    </citation>
    <scope>NUCLEOTIDE SEQUENCE</scope>
    <source>
        <strain evidence="2">ChiGjej2B2-16831</strain>
    </source>
</reference>
<dbReference type="Pfam" id="PF08769">
    <property type="entry name" value="Spo0A_C"/>
    <property type="match status" value="1"/>
</dbReference>
<dbReference type="SUPFAM" id="SSF46894">
    <property type="entry name" value="C-terminal effector domain of the bipartite response regulators"/>
    <property type="match status" value="1"/>
</dbReference>
<dbReference type="GO" id="GO:0005509">
    <property type="term" value="F:calcium ion binding"/>
    <property type="evidence" value="ECO:0007669"/>
    <property type="project" value="InterPro"/>
</dbReference>
<reference evidence="2" key="1">
    <citation type="submission" date="2020-10" db="EMBL/GenBank/DDBJ databases">
        <authorList>
            <person name="Gilroy R."/>
        </authorList>
    </citation>
    <scope>NUCLEOTIDE SEQUENCE</scope>
    <source>
        <strain evidence="2">ChiGjej2B2-16831</strain>
    </source>
</reference>
<evidence type="ECO:0000259" key="1">
    <source>
        <dbReference type="Pfam" id="PF08769"/>
    </source>
</evidence>
<dbReference type="GO" id="GO:0003700">
    <property type="term" value="F:DNA-binding transcription factor activity"/>
    <property type="evidence" value="ECO:0007669"/>
    <property type="project" value="InterPro"/>
</dbReference>
<comment type="caution">
    <text evidence="2">The sequence shown here is derived from an EMBL/GenBank/DDBJ whole genome shotgun (WGS) entry which is preliminary data.</text>
</comment>
<dbReference type="EMBL" id="DVNZ01000133">
    <property type="protein sequence ID" value="HIU94339.1"/>
    <property type="molecule type" value="Genomic_DNA"/>
</dbReference>
<sequence>MEKRNLLLAFRSERERAALAEAFSGLEEITLLPPTGDAATVLRLLEQGRVDILVLEMMLDSAQGQPVLAALNALPERRRPLLFLITPYTEDRLLAPWAGDTVRCFIRPYLPELLVLRVLQEGMQNERQRGLSVGFDSVSILERRISCELLGIGVPAHHRGYYMLRDAVRLYAESGQPASIRITRDIYPRIGEAYGCHGRVVEHAIRSSIEYAWSHGDLAAIHERFGYSVNAQRGKPGNAEFIARMAEQVRLRPTQGVSRWD</sequence>
<keyword evidence="2" id="KW-0648">Protein biosynthesis</keyword>
<dbReference type="Proteomes" id="UP000824128">
    <property type="component" value="Unassembled WGS sequence"/>
</dbReference>
<keyword evidence="2" id="KW-0396">Initiation factor</keyword>
<name>A0A9D1N3Z8_9FIRM</name>
<dbReference type="GO" id="GO:0042173">
    <property type="term" value="P:regulation of sporulation resulting in formation of a cellular spore"/>
    <property type="evidence" value="ECO:0007669"/>
    <property type="project" value="InterPro"/>
</dbReference>
<gene>
    <name evidence="2" type="ORF">IAD24_04195</name>
</gene>
<dbReference type="SUPFAM" id="SSF52172">
    <property type="entry name" value="CheY-like"/>
    <property type="match status" value="1"/>
</dbReference>
<dbReference type="GO" id="GO:0003677">
    <property type="term" value="F:DNA binding"/>
    <property type="evidence" value="ECO:0007669"/>
    <property type="project" value="InterPro"/>
</dbReference>